<accession>A0A6J7R505</accession>
<evidence type="ECO:0000256" key="1">
    <source>
        <dbReference type="ARBA" id="ARBA00010790"/>
    </source>
</evidence>
<evidence type="ECO:0000256" key="2">
    <source>
        <dbReference type="ARBA" id="ARBA00022630"/>
    </source>
</evidence>
<evidence type="ECO:0000256" key="3">
    <source>
        <dbReference type="ARBA" id="ARBA00022827"/>
    </source>
</evidence>
<dbReference type="AlphaFoldDB" id="A0A6J7R505"/>
<sequence>MRSSIGHLIEWMIMPDDLPEETNFISLDRSMTDSDGLPAAKVTYVTSENTHRLVDWNLQRSLEAHEAAGATKAWITNRNNPSWHNLGTAKMGNDPQTSVVDRWGRSHDVPNLYIIDGSQFPTATGVNPTATISALAKRTATYIANNRDQVVAW</sequence>
<dbReference type="Pfam" id="PF05199">
    <property type="entry name" value="GMC_oxred_C"/>
    <property type="match status" value="1"/>
</dbReference>
<dbReference type="SUPFAM" id="SSF54373">
    <property type="entry name" value="FAD-linked reductases, C-terminal domain"/>
    <property type="match status" value="1"/>
</dbReference>
<dbReference type="SUPFAM" id="SSF51905">
    <property type="entry name" value="FAD/NAD(P)-binding domain"/>
    <property type="match status" value="1"/>
</dbReference>
<protein>
    <submittedName>
        <fullName evidence="6">Unannotated protein</fullName>
    </submittedName>
</protein>
<dbReference type="PANTHER" id="PTHR46056:SF12">
    <property type="entry name" value="LONG-CHAIN-ALCOHOL OXIDASE"/>
    <property type="match status" value="1"/>
</dbReference>
<keyword evidence="2" id="KW-0285">Flavoprotein</keyword>
<keyword evidence="3" id="KW-0274">FAD</keyword>
<name>A0A6J7R505_9ZZZZ</name>
<dbReference type="InterPro" id="IPR036188">
    <property type="entry name" value="FAD/NAD-bd_sf"/>
</dbReference>
<feature type="domain" description="Glucose-methanol-choline oxidoreductase C-terminal" evidence="5">
    <location>
        <begin position="19"/>
        <end position="136"/>
    </location>
</feature>
<gene>
    <name evidence="6" type="ORF">UFOPK3992_01869</name>
</gene>
<dbReference type="InterPro" id="IPR007867">
    <property type="entry name" value="GMC_OxRtase_C"/>
</dbReference>
<dbReference type="EMBL" id="CAFBOZ010000329">
    <property type="protein sequence ID" value="CAB5023814.1"/>
    <property type="molecule type" value="Genomic_DNA"/>
</dbReference>
<evidence type="ECO:0000259" key="5">
    <source>
        <dbReference type="Pfam" id="PF05199"/>
    </source>
</evidence>
<keyword evidence="4" id="KW-0560">Oxidoreductase</keyword>
<evidence type="ECO:0000313" key="6">
    <source>
        <dbReference type="EMBL" id="CAB5023814.1"/>
    </source>
</evidence>
<proteinExistence type="inferred from homology"/>
<dbReference type="GO" id="GO:0016614">
    <property type="term" value="F:oxidoreductase activity, acting on CH-OH group of donors"/>
    <property type="evidence" value="ECO:0007669"/>
    <property type="project" value="InterPro"/>
</dbReference>
<organism evidence="6">
    <name type="scientific">freshwater metagenome</name>
    <dbReference type="NCBI Taxonomy" id="449393"/>
    <lineage>
        <taxon>unclassified sequences</taxon>
        <taxon>metagenomes</taxon>
        <taxon>ecological metagenomes</taxon>
    </lineage>
</organism>
<comment type="similarity">
    <text evidence="1">Belongs to the GMC oxidoreductase family.</text>
</comment>
<evidence type="ECO:0000256" key="4">
    <source>
        <dbReference type="ARBA" id="ARBA00023002"/>
    </source>
</evidence>
<dbReference type="Gene3D" id="3.50.50.60">
    <property type="entry name" value="FAD/NAD(P)-binding domain"/>
    <property type="match status" value="1"/>
</dbReference>
<dbReference type="PANTHER" id="PTHR46056">
    <property type="entry name" value="LONG-CHAIN-ALCOHOL OXIDASE"/>
    <property type="match status" value="1"/>
</dbReference>
<reference evidence="6" key="1">
    <citation type="submission" date="2020-05" db="EMBL/GenBank/DDBJ databases">
        <authorList>
            <person name="Chiriac C."/>
            <person name="Salcher M."/>
            <person name="Ghai R."/>
            <person name="Kavagutti S V."/>
        </authorList>
    </citation>
    <scope>NUCLEOTIDE SEQUENCE</scope>
</reference>